<evidence type="ECO:0000313" key="3">
    <source>
        <dbReference type="EMBL" id="KAG0460994.1"/>
    </source>
</evidence>
<keyword evidence="4" id="KW-1185">Reference proteome</keyword>
<sequence>MRERAVLLKFAAKTRVSLLLAGGVSCVGLACQANPSFFADESTLSSSADGIFSALDGVVRTSRAIYVISSIVFDYKYSFRWLPPGSTEYRSMLPEVKPCNIKGIKDVISKSLGKDCLELFLTFDEKPVAAASIAQVHHGTLKNNQEVAIKRSCQRIRDSVKWLEEIRMSEENLAFDREKPLNERPRLGRIVKAVVVRENCQK</sequence>
<evidence type="ECO:0000259" key="2">
    <source>
        <dbReference type="Pfam" id="PF03109"/>
    </source>
</evidence>
<proteinExistence type="predicted"/>
<protein>
    <recommendedName>
        <fullName evidence="2">ABC1 atypical kinase-like domain-containing protein</fullName>
    </recommendedName>
</protein>
<accession>A0A835Q0T7</accession>
<name>A0A835Q0T7_VANPL</name>
<evidence type="ECO:0000256" key="1">
    <source>
        <dbReference type="SAM" id="SignalP"/>
    </source>
</evidence>
<dbReference type="Pfam" id="PF03109">
    <property type="entry name" value="ABC1"/>
    <property type="match status" value="1"/>
</dbReference>
<dbReference type="AlphaFoldDB" id="A0A835Q0T7"/>
<dbReference type="InterPro" id="IPR051130">
    <property type="entry name" value="Mito_struct-func_regulator"/>
</dbReference>
<feature type="chain" id="PRO_5032958083" description="ABC1 atypical kinase-like domain-containing protein" evidence="1">
    <location>
        <begin position="27"/>
        <end position="202"/>
    </location>
</feature>
<dbReference type="InterPro" id="IPR004147">
    <property type="entry name" value="ABC1_dom"/>
</dbReference>
<dbReference type="EMBL" id="JADCNL010000011">
    <property type="protein sequence ID" value="KAG0460994.1"/>
    <property type="molecule type" value="Genomic_DNA"/>
</dbReference>
<feature type="domain" description="ABC1 atypical kinase-like" evidence="2">
    <location>
        <begin position="95"/>
        <end position="161"/>
    </location>
</feature>
<comment type="caution">
    <text evidence="3">The sequence shown here is derived from an EMBL/GenBank/DDBJ whole genome shotgun (WGS) entry which is preliminary data.</text>
</comment>
<organism evidence="3 4">
    <name type="scientific">Vanilla planifolia</name>
    <name type="common">Vanilla</name>
    <dbReference type="NCBI Taxonomy" id="51239"/>
    <lineage>
        <taxon>Eukaryota</taxon>
        <taxon>Viridiplantae</taxon>
        <taxon>Streptophyta</taxon>
        <taxon>Embryophyta</taxon>
        <taxon>Tracheophyta</taxon>
        <taxon>Spermatophyta</taxon>
        <taxon>Magnoliopsida</taxon>
        <taxon>Liliopsida</taxon>
        <taxon>Asparagales</taxon>
        <taxon>Orchidaceae</taxon>
        <taxon>Vanilloideae</taxon>
        <taxon>Vanilleae</taxon>
        <taxon>Vanilla</taxon>
    </lineage>
</organism>
<dbReference type="OrthoDB" id="1734229at2759"/>
<dbReference type="PANTHER" id="PTHR43173:SF28">
    <property type="entry name" value="AARF DOMAIN CONTAINING KINASE 5"/>
    <property type="match status" value="1"/>
</dbReference>
<keyword evidence="1" id="KW-0732">Signal</keyword>
<evidence type="ECO:0000313" key="4">
    <source>
        <dbReference type="Proteomes" id="UP000636800"/>
    </source>
</evidence>
<feature type="signal peptide" evidence="1">
    <location>
        <begin position="1"/>
        <end position="26"/>
    </location>
</feature>
<dbReference type="PANTHER" id="PTHR43173">
    <property type="entry name" value="ABC1 FAMILY PROTEIN"/>
    <property type="match status" value="1"/>
</dbReference>
<dbReference type="Proteomes" id="UP000636800">
    <property type="component" value="Chromosome 11"/>
</dbReference>
<gene>
    <name evidence="3" type="ORF">HPP92_021291</name>
</gene>
<dbReference type="PROSITE" id="PS51257">
    <property type="entry name" value="PROKAR_LIPOPROTEIN"/>
    <property type="match status" value="1"/>
</dbReference>
<reference evidence="3 4" key="1">
    <citation type="journal article" date="2020" name="Nat. Food">
        <title>A phased Vanilla planifolia genome enables genetic improvement of flavour and production.</title>
        <authorList>
            <person name="Hasing T."/>
            <person name="Tang H."/>
            <person name="Brym M."/>
            <person name="Khazi F."/>
            <person name="Huang T."/>
            <person name="Chambers A.H."/>
        </authorList>
    </citation>
    <scope>NUCLEOTIDE SEQUENCE [LARGE SCALE GENOMIC DNA]</scope>
    <source>
        <tissue evidence="3">Leaf</tissue>
    </source>
</reference>